<proteinExistence type="predicted"/>
<reference evidence="1" key="1">
    <citation type="submission" date="2023-04" db="EMBL/GenBank/DDBJ databases">
        <authorList>
            <person name="Vijverberg K."/>
            <person name="Xiong W."/>
            <person name="Schranz E."/>
        </authorList>
    </citation>
    <scope>NUCLEOTIDE SEQUENCE</scope>
</reference>
<keyword evidence="2" id="KW-1185">Reference proteome</keyword>
<dbReference type="AlphaFoldDB" id="A0AA36E0N7"/>
<accession>A0AA36E0N7</accession>
<evidence type="ECO:0000313" key="2">
    <source>
        <dbReference type="Proteomes" id="UP001177003"/>
    </source>
</evidence>
<gene>
    <name evidence="1" type="ORF">LSALG_LOCUS17464</name>
</gene>
<dbReference type="Proteomes" id="UP001177003">
    <property type="component" value="Chromosome 3"/>
</dbReference>
<name>A0AA36E0N7_LACSI</name>
<dbReference type="PANTHER" id="PTHR31215">
    <property type="entry name" value="OS05G0510400 PROTEIN-RELATED"/>
    <property type="match status" value="1"/>
</dbReference>
<dbReference type="EMBL" id="OX465079">
    <property type="protein sequence ID" value="CAI9277542.1"/>
    <property type="molecule type" value="Genomic_DNA"/>
</dbReference>
<organism evidence="1 2">
    <name type="scientific">Lactuca saligna</name>
    <name type="common">Willowleaf lettuce</name>
    <dbReference type="NCBI Taxonomy" id="75948"/>
    <lineage>
        <taxon>Eukaryota</taxon>
        <taxon>Viridiplantae</taxon>
        <taxon>Streptophyta</taxon>
        <taxon>Embryophyta</taxon>
        <taxon>Tracheophyta</taxon>
        <taxon>Spermatophyta</taxon>
        <taxon>Magnoliopsida</taxon>
        <taxon>eudicotyledons</taxon>
        <taxon>Gunneridae</taxon>
        <taxon>Pentapetalae</taxon>
        <taxon>asterids</taxon>
        <taxon>campanulids</taxon>
        <taxon>Asterales</taxon>
        <taxon>Asteraceae</taxon>
        <taxon>Cichorioideae</taxon>
        <taxon>Cichorieae</taxon>
        <taxon>Lactucinae</taxon>
        <taxon>Lactuca</taxon>
    </lineage>
</organism>
<dbReference type="InterPro" id="IPR044809">
    <property type="entry name" value="AUF1-like"/>
</dbReference>
<sequence>MDLSNDLFRQKVHIAFQCLKDVILRHRMLLYIIKDLPMLEEASITDSGRRGRLSLSGEKLAEVKKGWVSSAMETVKSEMNRIEVPASVSQCHIPVLDMPISGYVMKGVTLVVMEMNGLHDEKDSLMNSEDDGSEDKEEAAYTEAVMEILEKHKDRMKVLL</sequence>
<protein>
    <submittedName>
        <fullName evidence="1">Uncharacterized protein</fullName>
    </submittedName>
</protein>
<evidence type="ECO:0000313" key="1">
    <source>
        <dbReference type="EMBL" id="CAI9277542.1"/>
    </source>
</evidence>